<dbReference type="Pfam" id="PF00498">
    <property type="entry name" value="FHA"/>
    <property type="match status" value="1"/>
</dbReference>
<evidence type="ECO:0000259" key="1">
    <source>
        <dbReference type="PROSITE" id="PS50006"/>
    </source>
</evidence>
<dbReference type="RefSeq" id="WP_122238251.1">
    <property type="nucleotide sequence ID" value="NZ_RDQL01000010.1"/>
</dbReference>
<dbReference type="InterPro" id="IPR008984">
    <property type="entry name" value="SMAD_FHA_dom_sf"/>
</dbReference>
<dbReference type="Proteomes" id="UP000267521">
    <property type="component" value="Unassembled WGS sequence"/>
</dbReference>
<feature type="domain" description="FHA" evidence="1">
    <location>
        <begin position="23"/>
        <end position="72"/>
    </location>
</feature>
<evidence type="ECO:0000313" key="2">
    <source>
        <dbReference type="EMBL" id="RMW98541.1"/>
    </source>
</evidence>
<protein>
    <submittedName>
        <fullName evidence="3">FHA domain-containing protein</fullName>
    </submittedName>
</protein>
<dbReference type="Gene3D" id="2.60.200.20">
    <property type="match status" value="1"/>
</dbReference>
<dbReference type="CDD" id="cd00060">
    <property type="entry name" value="FHA"/>
    <property type="match status" value="1"/>
</dbReference>
<reference evidence="4 5" key="1">
    <citation type="submission" date="2018-10" db="EMBL/GenBank/DDBJ databases">
        <title>Comamonadaceae CDC group NO-1 genome sequencing and assembly.</title>
        <authorList>
            <person name="Bernier A.-M."/>
            <person name="Bernard K."/>
        </authorList>
    </citation>
    <scope>NUCLEOTIDE SEQUENCE [LARGE SCALE GENOMIC DNA]</scope>
    <source>
        <strain evidence="3 4">NML161473</strain>
        <strain evidence="2 5">NML970147</strain>
    </source>
</reference>
<dbReference type="SUPFAM" id="SSF49879">
    <property type="entry name" value="SMAD/FHA domain"/>
    <property type="match status" value="2"/>
</dbReference>
<gene>
    <name evidence="3" type="ORF">EBQ25_08540</name>
    <name evidence="2" type="ORF">EBQ26_06745</name>
</gene>
<organism evidence="3 4">
    <name type="scientific">Allofranklinella schreckenbergeri</name>
    <dbReference type="NCBI Taxonomy" id="1076744"/>
    <lineage>
        <taxon>Bacteria</taxon>
        <taxon>Pseudomonadati</taxon>
        <taxon>Pseudomonadota</taxon>
        <taxon>Betaproteobacteria</taxon>
        <taxon>Burkholderiales</taxon>
        <taxon>Comamonadaceae</taxon>
        <taxon>Allofranklinella</taxon>
    </lineage>
</organism>
<sequence length="212" mass="23244">MAYKLIISKDNQILREHLLRGETKVGRRHHNDLVLEDATVSGKHAVLRMPAQKVQIEDLGSTNGTYVNGDWLEPHTMRQLRLGDAIVIGPYRITLQAQITDAHQDTGSEPSIFANTVPSMLDYRSASIEFTAGSGSSVGRKLPLTKVVTTIGTPGMGVISLTRKLNLYILKQLEGEHPATVNGSPVTEAGVKLTHGDRVRLASIEFLFHIDD</sequence>
<dbReference type="InterPro" id="IPR050923">
    <property type="entry name" value="Cell_Proc_Reg/RNA_Proc"/>
</dbReference>
<name>A0A3M6Q6G0_9BURK</name>
<dbReference type="AlphaFoldDB" id="A0A3M6Q6G0"/>
<dbReference type="SMART" id="SM00240">
    <property type="entry name" value="FHA"/>
    <property type="match status" value="1"/>
</dbReference>
<evidence type="ECO:0000313" key="4">
    <source>
        <dbReference type="Proteomes" id="UP000267035"/>
    </source>
</evidence>
<comment type="caution">
    <text evidence="3">The sequence shown here is derived from an EMBL/GenBank/DDBJ whole genome shotgun (WGS) entry which is preliminary data.</text>
</comment>
<evidence type="ECO:0000313" key="3">
    <source>
        <dbReference type="EMBL" id="RMW98757.1"/>
    </source>
</evidence>
<evidence type="ECO:0000313" key="5">
    <source>
        <dbReference type="Proteomes" id="UP000267521"/>
    </source>
</evidence>
<dbReference type="EMBL" id="RDQM01000007">
    <property type="protein sequence ID" value="RMW98541.1"/>
    <property type="molecule type" value="Genomic_DNA"/>
</dbReference>
<keyword evidence="4" id="KW-1185">Reference proteome</keyword>
<dbReference type="PANTHER" id="PTHR23308">
    <property type="entry name" value="NUCLEAR INHIBITOR OF PROTEIN PHOSPHATASE-1"/>
    <property type="match status" value="1"/>
</dbReference>
<accession>A0A3M6Q6G0</accession>
<dbReference type="InterPro" id="IPR000253">
    <property type="entry name" value="FHA_dom"/>
</dbReference>
<proteinExistence type="predicted"/>
<dbReference type="EMBL" id="RDQL01000010">
    <property type="protein sequence ID" value="RMW98757.1"/>
    <property type="molecule type" value="Genomic_DNA"/>
</dbReference>
<dbReference type="PROSITE" id="PS50006">
    <property type="entry name" value="FHA_DOMAIN"/>
    <property type="match status" value="1"/>
</dbReference>
<dbReference type="Proteomes" id="UP000267035">
    <property type="component" value="Unassembled WGS sequence"/>
</dbReference>
<accession>A0A3M6Q7W9</accession>